<evidence type="ECO:0000313" key="8">
    <source>
        <dbReference type="Proteomes" id="UP000313395"/>
    </source>
</evidence>
<dbReference type="InterPro" id="IPR001638">
    <property type="entry name" value="Solute-binding_3/MltF_N"/>
</dbReference>
<dbReference type="AlphaFoldDB" id="A0A5C5EAF0"/>
<gene>
    <name evidence="7" type="ORF">FHK04_02120</name>
</gene>
<dbReference type="InterPro" id="IPR018313">
    <property type="entry name" value="SBP_3_CS"/>
</dbReference>
<evidence type="ECO:0000256" key="1">
    <source>
        <dbReference type="ARBA" id="ARBA00004196"/>
    </source>
</evidence>
<comment type="similarity">
    <text evidence="2 4">Belongs to the bacterial solute-binding protein 3 family.</text>
</comment>
<dbReference type="PROSITE" id="PS01039">
    <property type="entry name" value="SBP_BACTERIAL_3"/>
    <property type="match status" value="1"/>
</dbReference>
<comment type="subcellular location">
    <subcellularLocation>
        <location evidence="1">Cell envelope</location>
    </subcellularLocation>
</comment>
<comment type="caution">
    <text evidence="7">The sequence shown here is derived from an EMBL/GenBank/DDBJ whole genome shotgun (WGS) entry which is preliminary data.</text>
</comment>
<dbReference type="Gene3D" id="3.40.190.10">
    <property type="entry name" value="Periplasmic binding protein-like II"/>
    <property type="match status" value="2"/>
</dbReference>
<dbReference type="PANTHER" id="PTHR35936:SF17">
    <property type="entry name" value="ARGININE-BINDING EXTRACELLULAR PROTEIN ARTP"/>
    <property type="match status" value="1"/>
</dbReference>
<keyword evidence="8" id="KW-1185">Reference proteome</keyword>
<proteinExistence type="inferred from homology"/>
<dbReference type="SMART" id="SM00062">
    <property type="entry name" value="PBPb"/>
    <property type="match status" value="1"/>
</dbReference>
<feature type="chain" id="PRO_5039147548" evidence="5">
    <location>
        <begin position="27"/>
        <end position="285"/>
    </location>
</feature>
<evidence type="ECO:0000256" key="2">
    <source>
        <dbReference type="ARBA" id="ARBA00010333"/>
    </source>
</evidence>
<sequence length="285" mass="31104">MNAEESRLKKGFMKMVLGTMSLLALAACGNTSGTADNAATDGSSALQEIKDSGKLVVGTCADYPPYEWHLVQDGEDKIIGFDVDIAQTIADELGVELEVIDMDFDGLIPALSTGKVDMIIAGMNPTEERKKSVDFTDIYFTQKDALVIKSEDAKDIRSEKDLKKASLATQKATIQETYLLENFPDAEIQSVPKLNTAILYLVTGKVDAVLMVETVARRYVEENEGLEIADFDVASTPNESAIAVAKDSEDFLDAVNDILDEMEDSGKIEELIRTNIEIMDENNGV</sequence>
<accession>A0A5C5EAF0</accession>
<dbReference type="SUPFAM" id="SSF53850">
    <property type="entry name" value="Periplasmic binding protein-like II"/>
    <property type="match status" value="1"/>
</dbReference>
<name>A0A5C5EAF0_9LACT</name>
<dbReference type="EMBL" id="VENO01000001">
    <property type="protein sequence ID" value="TNV70052.1"/>
    <property type="molecule type" value="Genomic_DNA"/>
</dbReference>
<organism evidence="7 8">
    <name type="scientific">Trichococcus shcherbakoviae subsp. psychrophilus</name>
    <dbReference type="NCBI Taxonomy" id="2585775"/>
    <lineage>
        <taxon>Bacteria</taxon>
        <taxon>Bacillati</taxon>
        <taxon>Bacillota</taxon>
        <taxon>Bacilli</taxon>
        <taxon>Lactobacillales</taxon>
        <taxon>Carnobacteriaceae</taxon>
        <taxon>Trichococcus</taxon>
    </lineage>
</organism>
<evidence type="ECO:0000313" key="7">
    <source>
        <dbReference type="EMBL" id="TNV70052.1"/>
    </source>
</evidence>
<dbReference type="Proteomes" id="UP000313395">
    <property type="component" value="Unassembled WGS sequence"/>
</dbReference>
<keyword evidence="3 5" id="KW-0732">Signal</keyword>
<evidence type="ECO:0000259" key="6">
    <source>
        <dbReference type="SMART" id="SM00062"/>
    </source>
</evidence>
<evidence type="ECO:0000256" key="4">
    <source>
        <dbReference type="RuleBase" id="RU003744"/>
    </source>
</evidence>
<protein>
    <submittedName>
        <fullName evidence="7">Transporter substrate-binding domain-containing protein</fullName>
    </submittedName>
</protein>
<evidence type="ECO:0000256" key="5">
    <source>
        <dbReference type="SAM" id="SignalP"/>
    </source>
</evidence>
<evidence type="ECO:0000256" key="3">
    <source>
        <dbReference type="ARBA" id="ARBA00022729"/>
    </source>
</evidence>
<dbReference type="Pfam" id="PF00497">
    <property type="entry name" value="SBP_bac_3"/>
    <property type="match status" value="1"/>
</dbReference>
<feature type="domain" description="Solute-binding protein family 3/N-terminal" evidence="6">
    <location>
        <begin position="54"/>
        <end position="279"/>
    </location>
</feature>
<reference evidence="7 8" key="1">
    <citation type="submission" date="2019-06" db="EMBL/GenBank/DDBJ databases">
        <title>Description Trichococcus psychrophilus sp. nov., isolated from a cold spring, by genomic and phenotypic analyses.</title>
        <authorList>
            <person name="Zakharyuk A."/>
        </authorList>
    </citation>
    <scope>NUCLEOTIDE SEQUENCE [LARGE SCALE GENOMIC DNA]</scope>
    <source>
        <strain evidence="7 8">SKBG</strain>
    </source>
</reference>
<dbReference type="PROSITE" id="PS51257">
    <property type="entry name" value="PROKAR_LIPOPROTEIN"/>
    <property type="match status" value="1"/>
</dbReference>
<dbReference type="GO" id="GO:0030313">
    <property type="term" value="C:cell envelope"/>
    <property type="evidence" value="ECO:0007669"/>
    <property type="project" value="UniProtKB-SubCell"/>
</dbReference>
<dbReference type="PANTHER" id="PTHR35936">
    <property type="entry name" value="MEMBRANE-BOUND LYTIC MUREIN TRANSGLYCOSYLASE F"/>
    <property type="match status" value="1"/>
</dbReference>
<feature type="signal peptide" evidence="5">
    <location>
        <begin position="1"/>
        <end position="26"/>
    </location>
</feature>